<dbReference type="EMBL" id="SNVV01000011">
    <property type="protein sequence ID" value="TDN49605.1"/>
    <property type="molecule type" value="Genomic_DNA"/>
</dbReference>
<dbReference type="AlphaFoldDB" id="A0A4R6DWF3"/>
<sequence length="142" mass="15074">MRPLLRCHLLPARPTAAGFSLMEVLVALAIMAFSLAALYHAAGGSVRGVHTGETRTRALALALSLLDSRSTIPAGGLDESGSDAGLRWHLSARPYPTGHEASPGWPLYRVEAAVAWGEGRRGQALSLVSLLPERRAALERAE</sequence>
<accession>A0A4R6DWF3</accession>
<dbReference type="RefSeq" id="WP_133592387.1">
    <property type="nucleotide sequence ID" value="NZ_SNVV01000011.1"/>
</dbReference>
<organism evidence="2 3">
    <name type="scientific">Azoarcus indigens</name>
    <dbReference type="NCBI Taxonomy" id="29545"/>
    <lineage>
        <taxon>Bacteria</taxon>
        <taxon>Pseudomonadati</taxon>
        <taxon>Pseudomonadota</taxon>
        <taxon>Betaproteobacteria</taxon>
        <taxon>Rhodocyclales</taxon>
        <taxon>Zoogloeaceae</taxon>
        <taxon>Azoarcus</taxon>
    </lineage>
</organism>
<gene>
    <name evidence="2" type="ORF">C7389_11184</name>
</gene>
<keyword evidence="1" id="KW-0812">Transmembrane</keyword>
<dbReference type="InterPro" id="IPR012902">
    <property type="entry name" value="N_methyl_site"/>
</dbReference>
<name>A0A4R6DWF3_9RHOO</name>
<protein>
    <submittedName>
        <fullName evidence="2">General secretion pathway protein I</fullName>
    </submittedName>
</protein>
<keyword evidence="1" id="KW-0472">Membrane</keyword>
<proteinExistence type="predicted"/>
<reference evidence="2 3" key="1">
    <citation type="submission" date="2019-03" db="EMBL/GenBank/DDBJ databases">
        <title>Genomic Encyclopedia of Type Strains, Phase IV (KMG-IV): sequencing the most valuable type-strain genomes for metagenomic binning, comparative biology and taxonomic classification.</title>
        <authorList>
            <person name="Goeker M."/>
        </authorList>
    </citation>
    <scope>NUCLEOTIDE SEQUENCE [LARGE SCALE GENOMIC DNA]</scope>
    <source>
        <strain evidence="2 3">DSM 12121</strain>
    </source>
</reference>
<comment type="caution">
    <text evidence="2">The sequence shown here is derived from an EMBL/GenBank/DDBJ whole genome shotgun (WGS) entry which is preliminary data.</text>
</comment>
<evidence type="ECO:0000313" key="3">
    <source>
        <dbReference type="Proteomes" id="UP000295129"/>
    </source>
</evidence>
<dbReference type="Proteomes" id="UP000295129">
    <property type="component" value="Unassembled WGS sequence"/>
</dbReference>
<dbReference type="NCBIfam" id="TIGR02532">
    <property type="entry name" value="IV_pilin_GFxxxE"/>
    <property type="match status" value="1"/>
</dbReference>
<dbReference type="Pfam" id="PF07963">
    <property type="entry name" value="N_methyl"/>
    <property type="match status" value="1"/>
</dbReference>
<feature type="transmembrane region" description="Helical" evidence="1">
    <location>
        <begin position="21"/>
        <end position="42"/>
    </location>
</feature>
<evidence type="ECO:0000256" key="1">
    <source>
        <dbReference type="SAM" id="Phobius"/>
    </source>
</evidence>
<keyword evidence="1" id="KW-1133">Transmembrane helix</keyword>
<evidence type="ECO:0000313" key="2">
    <source>
        <dbReference type="EMBL" id="TDN49605.1"/>
    </source>
</evidence>
<keyword evidence="3" id="KW-1185">Reference proteome</keyword>
<dbReference type="OrthoDB" id="7864109at2"/>